<dbReference type="SUPFAM" id="SSF46785">
    <property type="entry name" value="Winged helix' DNA-binding domain"/>
    <property type="match status" value="1"/>
</dbReference>
<reference evidence="7" key="1">
    <citation type="submission" date="2017-04" db="EMBL/GenBank/DDBJ databases">
        <authorList>
            <person name="Song Y."/>
            <person name="Cho B.-K."/>
        </authorList>
    </citation>
    <scope>NUCLEOTIDE SEQUENCE [LARGE SCALE GENOMIC DNA]</scope>
    <source>
        <strain evidence="7">SL1</strain>
    </source>
</reference>
<dbReference type="PROSITE" id="PS51077">
    <property type="entry name" value="HTH_ICLR"/>
    <property type="match status" value="1"/>
</dbReference>
<keyword evidence="1" id="KW-0805">Transcription regulation</keyword>
<organism evidence="6 7">
    <name type="scientific">Clostridium drakei</name>
    <dbReference type="NCBI Taxonomy" id="332101"/>
    <lineage>
        <taxon>Bacteria</taxon>
        <taxon>Bacillati</taxon>
        <taxon>Bacillota</taxon>
        <taxon>Clostridia</taxon>
        <taxon>Eubacteriales</taxon>
        <taxon>Clostridiaceae</taxon>
        <taxon>Clostridium</taxon>
    </lineage>
</organism>
<evidence type="ECO:0000256" key="1">
    <source>
        <dbReference type="ARBA" id="ARBA00023015"/>
    </source>
</evidence>
<dbReference type="AlphaFoldDB" id="A0A2U8DTR2"/>
<feature type="domain" description="IclR-ED" evidence="5">
    <location>
        <begin position="78"/>
        <end position="256"/>
    </location>
</feature>
<evidence type="ECO:0008006" key="8">
    <source>
        <dbReference type="Google" id="ProtNLM"/>
    </source>
</evidence>
<accession>A0A2U8DTR2</accession>
<dbReference type="PANTHER" id="PTHR30136">
    <property type="entry name" value="HELIX-TURN-HELIX TRANSCRIPTIONAL REGULATOR, ICLR FAMILY"/>
    <property type="match status" value="1"/>
</dbReference>
<dbReference type="InterPro" id="IPR050707">
    <property type="entry name" value="HTH_MetabolicPath_Reg"/>
</dbReference>
<dbReference type="InterPro" id="IPR029016">
    <property type="entry name" value="GAF-like_dom_sf"/>
</dbReference>
<dbReference type="KEGG" id="cdrk:B9W14_16380"/>
<protein>
    <recommendedName>
        <fullName evidence="8">IclR family transcriptional regulator</fullName>
    </recommendedName>
</protein>
<dbReference type="Pfam" id="PF09339">
    <property type="entry name" value="HTH_IclR"/>
    <property type="match status" value="1"/>
</dbReference>
<proteinExistence type="predicted"/>
<dbReference type="InterPro" id="IPR005471">
    <property type="entry name" value="Tscrpt_reg_IclR_N"/>
</dbReference>
<evidence type="ECO:0000256" key="2">
    <source>
        <dbReference type="ARBA" id="ARBA00023125"/>
    </source>
</evidence>
<evidence type="ECO:0000313" key="7">
    <source>
        <dbReference type="Proteomes" id="UP000244910"/>
    </source>
</evidence>
<sequence>MMIGDFKLEGESKNVKTIEKAFKILMLFDWNHKELTLTEIAKNMNMAKSTASRLLNTIVDMGFLCKDEINNKYYLGGRIYYLGQVAKENVDIRKICRPYLERLTNLTMETSHVYEFREWERICIDQVISPQPIKQSVKVGSTEPIWYGASGKAILAFMDYTVWEKAAKLCYPQGTDKEIKEYVENLQVVREQGYALRDNVQNDTVGCIAAPIFGVRGEVVASIAISTPGFRFPKDYGQYVEYVCQAAKRISSELGFVSESK</sequence>
<dbReference type="SMART" id="SM00346">
    <property type="entry name" value="HTH_ICLR"/>
    <property type="match status" value="1"/>
</dbReference>
<keyword evidence="2" id="KW-0238">DNA-binding</keyword>
<gene>
    <name evidence="6" type="ORF">B9W14_16380</name>
</gene>
<dbReference type="EMBL" id="CP020953">
    <property type="protein sequence ID" value="AWI06009.1"/>
    <property type="molecule type" value="Genomic_DNA"/>
</dbReference>
<dbReference type="SUPFAM" id="SSF55781">
    <property type="entry name" value="GAF domain-like"/>
    <property type="match status" value="1"/>
</dbReference>
<evidence type="ECO:0000259" key="4">
    <source>
        <dbReference type="PROSITE" id="PS51077"/>
    </source>
</evidence>
<feature type="domain" description="HTH iclR-type" evidence="4">
    <location>
        <begin position="15"/>
        <end position="77"/>
    </location>
</feature>
<evidence type="ECO:0000259" key="5">
    <source>
        <dbReference type="PROSITE" id="PS51078"/>
    </source>
</evidence>
<dbReference type="InterPro" id="IPR036388">
    <property type="entry name" value="WH-like_DNA-bd_sf"/>
</dbReference>
<dbReference type="GO" id="GO:0003677">
    <property type="term" value="F:DNA binding"/>
    <property type="evidence" value="ECO:0007669"/>
    <property type="project" value="UniProtKB-KW"/>
</dbReference>
<dbReference type="GO" id="GO:0045892">
    <property type="term" value="P:negative regulation of DNA-templated transcription"/>
    <property type="evidence" value="ECO:0007669"/>
    <property type="project" value="TreeGrafter"/>
</dbReference>
<dbReference type="InterPro" id="IPR036390">
    <property type="entry name" value="WH_DNA-bd_sf"/>
</dbReference>
<evidence type="ECO:0000313" key="6">
    <source>
        <dbReference type="EMBL" id="AWI06009.1"/>
    </source>
</evidence>
<dbReference type="PROSITE" id="PS51078">
    <property type="entry name" value="ICLR_ED"/>
    <property type="match status" value="1"/>
</dbReference>
<dbReference type="Pfam" id="PF01614">
    <property type="entry name" value="IclR_C"/>
    <property type="match status" value="1"/>
</dbReference>
<name>A0A2U8DTR2_9CLOT</name>
<keyword evidence="3" id="KW-0804">Transcription</keyword>
<dbReference type="Proteomes" id="UP000244910">
    <property type="component" value="Chromosome"/>
</dbReference>
<dbReference type="Gene3D" id="3.30.450.40">
    <property type="match status" value="1"/>
</dbReference>
<evidence type="ECO:0000256" key="3">
    <source>
        <dbReference type="ARBA" id="ARBA00023163"/>
    </source>
</evidence>
<dbReference type="InterPro" id="IPR014757">
    <property type="entry name" value="Tscrpt_reg_IclR_C"/>
</dbReference>
<dbReference type="PANTHER" id="PTHR30136:SF24">
    <property type="entry name" value="HTH-TYPE TRANSCRIPTIONAL REPRESSOR ALLR"/>
    <property type="match status" value="1"/>
</dbReference>
<keyword evidence="7" id="KW-1185">Reference proteome</keyword>
<dbReference type="GO" id="GO:0003700">
    <property type="term" value="F:DNA-binding transcription factor activity"/>
    <property type="evidence" value="ECO:0007669"/>
    <property type="project" value="TreeGrafter"/>
</dbReference>
<dbReference type="Gene3D" id="1.10.10.10">
    <property type="entry name" value="Winged helix-like DNA-binding domain superfamily/Winged helix DNA-binding domain"/>
    <property type="match status" value="1"/>
</dbReference>
<dbReference type="OrthoDB" id="9791752at2"/>